<organism evidence="1 2">
    <name type="scientific">Streptomyces yaanensis</name>
    <dbReference type="NCBI Taxonomy" id="1142239"/>
    <lineage>
        <taxon>Bacteria</taxon>
        <taxon>Bacillati</taxon>
        <taxon>Actinomycetota</taxon>
        <taxon>Actinomycetes</taxon>
        <taxon>Kitasatosporales</taxon>
        <taxon>Streptomycetaceae</taxon>
        <taxon>Streptomyces</taxon>
    </lineage>
</organism>
<evidence type="ECO:0000313" key="2">
    <source>
        <dbReference type="Proteomes" id="UP001595701"/>
    </source>
</evidence>
<name>A0ABV7SL56_9ACTN</name>
<proteinExistence type="predicted"/>
<reference evidence="2" key="1">
    <citation type="journal article" date="2019" name="Int. J. Syst. Evol. Microbiol.">
        <title>The Global Catalogue of Microorganisms (GCM) 10K type strain sequencing project: providing services to taxonomists for standard genome sequencing and annotation.</title>
        <authorList>
            <consortium name="The Broad Institute Genomics Platform"/>
            <consortium name="The Broad Institute Genome Sequencing Center for Infectious Disease"/>
            <person name="Wu L."/>
            <person name="Ma J."/>
        </authorList>
    </citation>
    <scope>NUCLEOTIDE SEQUENCE [LARGE SCALE GENOMIC DNA]</scope>
    <source>
        <strain evidence="2">CGMCC 4.7035</strain>
    </source>
</reference>
<evidence type="ECO:0000313" key="1">
    <source>
        <dbReference type="EMBL" id="MFC3577724.1"/>
    </source>
</evidence>
<gene>
    <name evidence="1" type="ORF">ACFOZ0_31575</name>
</gene>
<comment type="caution">
    <text evidence="1">The sequence shown here is derived from an EMBL/GenBank/DDBJ whole genome shotgun (WGS) entry which is preliminary data.</text>
</comment>
<sequence length="69" mass="7367">MFQDAPIYQQLIKERGDVPAQVRGEAERILRDLSRVVGPLPAAPAYPVTAQGYLSASSGPALPPGRPLL</sequence>
<dbReference type="Proteomes" id="UP001595701">
    <property type="component" value="Unassembled WGS sequence"/>
</dbReference>
<keyword evidence="2" id="KW-1185">Reference proteome</keyword>
<dbReference type="RefSeq" id="WP_310777324.1">
    <property type="nucleotide sequence ID" value="NZ_JBHRWR010000039.1"/>
</dbReference>
<protein>
    <submittedName>
        <fullName evidence="1">Uncharacterized protein</fullName>
    </submittedName>
</protein>
<accession>A0ABV7SL56</accession>
<dbReference type="EMBL" id="JBHRWR010000039">
    <property type="protein sequence ID" value="MFC3577724.1"/>
    <property type="molecule type" value="Genomic_DNA"/>
</dbReference>